<dbReference type="PANTHER" id="PTHR43102">
    <property type="entry name" value="SLR1143 PROTEIN"/>
    <property type="match status" value="1"/>
</dbReference>
<dbReference type="InterPro" id="IPR029016">
    <property type="entry name" value="GAF-like_dom_sf"/>
</dbReference>
<evidence type="ECO:0000259" key="1">
    <source>
        <dbReference type="Pfam" id="PF01590"/>
    </source>
</evidence>
<dbReference type="Pfam" id="PF01590">
    <property type="entry name" value="GAF"/>
    <property type="match status" value="1"/>
</dbReference>
<proteinExistence type="predicted"/>
<evidence type="ECO:0000313" key="3">
    <source>
        <dbReference type="Proteomes" id="UP000295468"/>
    </source>
</evidence>
<dbReference type="PANTHER" id="PTHR43102:SF2">
    <property type="entry name" value="GAF DOMAIN-CONTAINING PROTEIN"/>
    <property type="match status" value="1"/>
</dbReference>
<keyword evidence="3" id="KW-1185">Reference proteome</keyword>
<dbReference type="EMBL" id="SNYI01000002">
    <property type="protein sequence ID" value="TDQ30957.1"/>
    <property type="molecule type" value="Genomic_DNA"/>
</dbReference>
<organism evidence="2 3">
    <name type="scientific">Zeaxanthinibacter enoshimensis</name>
    <dbReference type="NCBI Taxonomy" id="392009"/>
    <lineage>
        <taxon>Bacteria</taxon>
        <taxon>Pseudomonadati</taxon>
        <taxon>Bacteroidota</taxon>
        <taxon>Flavobacteriia</taxon>
        <taxon>Flavobacteriales</taxon>
        <taxon>Flavobacteriaceae</taxon>
        <taxon>Zeaxanthinibacter</taxon>
    </lineage>
</organism>
<dbReference type="InterPro" id="IPR003018">
    <property type="entry name" value="GAF"/>
</dbReference>
<dbReference type="AlphaFoldDB" id="A0A4R6TK05"/>
<feature type="domain" description="GAF" evidence="1">
    <location>
        <begin position="47"/>
        <end position="167"/>
    </location>
</feature>
<reference evidence="2 3" key="1">
    <citation type="submission" date="2019-03" db="EMBL/GenBank/DDBJ databases">
        <title>Genomic Encyclopedia of Archaeal and Bacterial Type Strains, Phase II (KMG-II): from individual species to whole genera.</title>
        <authorList>
            <person name="Goeker M."/>
        </authorList>
    </citation>
    <scope>NUCLEOTIDE SEQUENCE [LARGE SCALE GENOMIC DNA]</scope>
    <source>
        <strain evidence="2 3">DSM 18435</strain>
    </source>
</reference>
<protein>
    <submittedName>
        <fullName evidence="2">GAF domain-containing protein</fullName>
    </submittedName>
</protein>
<accession>A0A4R6TK05</accession>
<sequence>MRLFSDRKKTKQFLIYVYLNMETTLEQKRLENLRKYQILDTPQDGSFDEITSLAVKIFDVPIAIISLVDTDRIWFKSAYGLDIDEIPKAPGLCSSAILSDDIYIVENARKDPRTLTNPLVTGALGLQFYAGAPLITKERFRLGNFVIIDAKPRRLNGKESSMLIQLSRIVMDRVELQLEARQLVQELNGGMS</sequence>
<gene>
    <name evidence="2" type="ORF">CLV82_1655</name>
</gene>
<dbReference type="SUPFAM" id="SSF55781">
    <property type="entry name" value="GAF domain-like"/>
    <property type="match status" value="1"/>
</dbReference>
<evidence type="ECO:0000313" key="2">
    <source>
        <dbReference type="EMBL" id="TDQ30957.1"/>
    </source>
</evidence>
<comment type="caution">
    <text evidence="2">The sequence shown here is derived from an EMBL/GenBank/DDBJ whole genome shotgun (WGS) entry which is preliminary data.</text>
</comment>
<name>A0A4R6TK05_9FLAO</name>
<dbReference type="Proteomes" id="UP000295468">
    <property type="component" value="Unassembled WGS sequence"/>
</dbReference>
<dbReference type="Gene3D" id="3.30.450.40">
    <property type="match status" value="1"/>
</dbReference>